<name>A0A318EU61_9FIRM</name>
<dbReference type="GO" id="GO:0016887">
    <property type="term" value="F:ATP hydrolysis activity"/>
    <property type="evidence" value="ECO:0007669"/>
    <property type="project" value="InterPro"/>
</dbReference>
<dbReference type="InterPro" id="IPR051309">
    <property type="entry name" value="ABCF_ATPase"/>
</dbReference>
<organism evidence="2 3">
    <name type="scientific">Lachnotalea glycerini</name>
    <dbReference type="NCBI Taxonomy" id="1763509"/>
    <lineage>
        <taxon>Bacteria</taxon>
        <taxon>Bacillati</taxon>
        <taxon>Bacillota</taxon>
        <taxon>Clostridia</taxon>
        <taxon>Lachnospirales</taxon>
        <taxon>Lachnospiraceae</taxon>
        <taxon>Lachnotalea</taxon>
    </lineage>
</organism>
<dbReference type="Gene3D" id="3.40.50.300">
    <property type="entry name" value="P-loop containing nucleotide triphosphate hydrolases"/>
    <property type="match status" value="1"/>
</dbReference>
<dbReference type="Proteomes" id="UP000247523">
    <property type="component" value="Unassembled WGS sequence"/>
</dbReference>
<dbReference type="PANTHER" id="PTHR42855:SF2">
    <property type="entry name" value="DRUG RESISTANCE ABC TRANSPORTER,ATP-BINDING PROTEIN"/>
    <property type="match status" value="1"/>
</dbReference>
<evidence type="ECO:0000313" key="3">
    <source>
        <dbReference type="Proteomes" id="UP000247523"/>
    </source>
</evidence>
<reference evidence="2 3" key="1">
    <citation type="submission" date="2018-05" db="EMBL/GenBank/DDBJ databases">
        <title>Genomic Encyclopedia of Type Strains, Phase IV (KMG-IV): sequencing the most valuable type-strain genomes for metagenomic binning, comparative biology and taxonomic classification.</title>
        <authorList>
            <person name="Goeker M."/>
        </authorList>
    </citation>
    <scope>NUCLEOTIDE SEQUENCE [LARGE SCALE GENOMIC DNA]</scope>
    <source>
        <strain evidence="2 3">DSM 28816</strain>
    </source>
</reference>
<evidence type="ECO:0000259" key="1">
    <source>
        <dbReference type="Pfam" id="PF00005"/>
    </source>
</evidence>
<comment type="caution">
    <text evidence="2">The sequence shown here is derived from an EMBL/GenBank/DDBJ whole genome shotgun (WGS) entry which is preliminary data.</text>
</comment>
<dbReference type="SUPFAM" id="SSF52540">
    <property type="entry name" value="P-loop containing nucleoside triphosphate hydrolases"/>
    <property type="match status" value="1"/>
</dbReference>
<dbReference type="InterPro" id="IPR003439">
    <property type="entry name" value="ABC_transporter-like_ATP-bd"/>
</dbReference>
<protein>
    <submittedName>
        <fullName evidence="2">ABC transporter family protein</fullName>
    </submittedName>
</protein>
<dbReference type="Pfam" id="PF00005">
    <property type="entry name" value="ABC_tran"/>
    <property type="match status" value="1"/>
</dbReference>
<proteinExistence type="predicted"/>
<evidence type="ECO:0000313" key="2">
    <source>
        <dbReference type="EMBL" id="PXV96060.1"/>
    </source>
</evidence>
<dbReference type="AlphaFoldDB" id="A0A318EU61"/>
<accession>A0A318EU61</accession>
<dbReference type="RefSeq" id="WP_110290293.1">
    <property type="nucleotide sequence ID" value="NZ_QICS01000001.1"/>
</dbReference>
<sequence length="131" mass="14873">MQPLLLSLLLDEDKTVLENVVSTAFVPEHICRAVLMNLYMNHNDIYKKVKVLSGGERVKTAIAKVLVSDCNFLILDEPTNHMDIYTMEGLEKLLKSYDGTLLVISHDRKLTKNIADCIYEIKDGNITECFL</sequence>
<dbReference type="PANTHER" id="PTHR42855">
    <property type="entry name" value="ABC TRANSPORTER ATP-BINDING SUBUNIT"/>
    <property type="match status" value="1"/>
</dbReference>
<dbReference type="EMBL" id="QICS01000001">
    <property type="protein sequence ID" value="PXV96060.1"/>
    <property type="molecule type" value="Genomic_DNA"/>
</dbReference>
<feature type="domain" description="ABC transporter" evidence="1">
    <location>
        <begin position="12"/>
        <end position="80"/>
    </location>
</feature>
<dbReference type="GO" id="GO:0005524">
    <property type="term" value="F:ATP binding"/>
    <property type="evidence" value="ECO:0007669"/>
    <property type="project" value="InterPro"/>
</dbReference>
<gene>
    <name evidence="2" type="ORF">C8E03_101693</name>
</gene>
<dbReference type="InterPro" id="IPR027417">
    <property type="entry name" value="P-loop_NTPase"/>
</dbReference>